<dbReference type="HOGENOM" id="CLU_171774_0_0_14"/>
<reference evidence="1 2" key="1">
    <citation type="journal article" date="2004" name="Genome Res.">
        <title>The complete genome and proteome of Mycoplasma mobile.</title>
        <authorList>
            <person name="Jaffe J.D."/>
            <person name="Stange-Thomann N."/>
            <person name="Smith C."/>
            <person name="DeCaprio D."/>
            <person name="Fisher S."/>
            <person name="Butler J."/>
            <person name="Calvo S."/>
            <person name="Elkins T."/>
            <person name="FitzGerald M.G."/>
            <person name="Hafez N."/>
            <person name="Kodira C.D."/>
            <person name="Major J."/>
            <person name="Wang S."/>
            <person name="Wilkinson J."/>
            <person name="Nicol R."/>
            <person name="Nusbaum C."/>
            <person name="Birren B."/>
            <person name="Berg H.C."/>
            <person name="Church G.M."/>
        </authorList>
    </citation>
    <scope>NUCLEOTIDE SEQUENCE [LARGE SCALE GENOMIC DNA]</scope>
    <source>
        <strain evidence="2">ATCC 43663 / 163K / NCTC 11711</strain>
    </source>
</reference>
<protein>
    <submittedName>
        <fullName evidence="1">Expressed protein</fullName>
    </submittedName>
</protein>
<dbReference type="KEGG" id="mmo:MMOB0590"/>
<evidence type="ECO:0000313" key="1">
    <source>
        <dbReference type="EMBL" id="AAT27545.1"/>
    </source>
</evidence>
<dbReference type="EMBL" id="AE017308">
    <property type="protein sequence ID" value="AAT27545.1"/>
    <property type="molecule type" value="Genomic_DNA"/>
</dbReference>
<proteinExistence type="predicted"/>
<accession>Q6KIN1</accession>
<gene>
    <name evidence="1" type="ordered locus">MMOB0590</name>
</gene>
<dbReference type="AlphaFoldDB" id="Q6KIN1"/>
<dbReference type="Proteomes" id="UP000009072">
    <property type="component" value="Chromosome"/>
</dbReference>
<organism evidence="1 2">
    <name type="scientific">Mycoplasma mobile (strain ATCC 43663 / 163K / NCTC 11711)</name>
    <name type="common">Mesomycoplasma mobile</name>
    <dbReference type="NCBI Taxonomy" id="267748"/>
    <lineage>
        <taxon>Bacteria</taxon>
        <taxon>Bacillati</taxon>
        <taxon>Mycoplasmatota</taxon>
        <taxon>Mycoplasmoidales</taxon>
        <taxon>Metamycoplasmataceae</taxon>
        <taxon>Mesomycoplasma</taxon>
    </lineage>
</organism>
<sequence>MLMKYQTKPAQDLNLHFDFVITAYSYRELKVEIRKVLREIEKEKNFFDIFIVELIYFLSKNEYSWKWDYGKVELLHLENLKLSSKDLENFKKQMKHVSSFDLVEEK</sequence>
<dbReference type="STRING" id="267748.MMOB0590"/>
<keyword evidence="2" id="KW-1185">Reference proteome</keyword>
<dbReference type="eggNOG" id="ENOG5030MWK">
    <property type="taxonomic scope" value="Bacteria"/>
</dbReference>
<evidence type="ECO:0000313" key="2">
    <source>
        <dbReference type="Proteomes" id="UP000009072"/>
    </source>
</evidence>
<name>Q6KIN1_MYCM1</name>